<reference evidence="3" key="1">
    <citation type="journal article" date="1968" name="J. Invertebr. Pathol.">
        <title>A previously undescribed polyhedrosis of the zebra caterpillar, Ceramica picta.</title>
        <authorList>
            <person name="Adams J.R."/>
            <person name="Wallis R.L."/>
            <person name="Wilcox T.A."/>
            <person name="Faust R.M."/>
        </authorList>
    </citation>
    <scope>NUCLEOTIDE SEQUENCE</scope>
    <source>
        <strain evidence="2">185</strain>
        <strain evidence="3">600</strain>
    </source>
</reference>
<proteinExistence type="predicted"/>
<evidence type="ECO:0000313" key="3">
    <source>
        <dbReference type="EMBL" id="UVZ35057.1"/>
    </source>
</evidence>
<dbReference type="EMBL" id="MW892740">
    <property type="protein sequence ID" value="UVZ34886.1"/>
    <property type="molecule type" value="Genomic_DNA"/>
</dbReference>
<keyword evidence="1" id="KW-0812">Transmembrane</keyword>
<accession>A0AA49CJE0</accession>
<dbReference type="EMBL" id="MW892741">
    <property type="protein sequence ID" value="UVZ35057.1"/>
    <property type="molecule type" value="Genomic_DNA"/>
</dbReference>
<evidence type="ECO:0000256" key="1">
    <source>
        <dbReference type="SAM" id="Phobius"/>
    </source>
</evidence>
<name>A0AA49CJE0_NPVMC</name>
<sequence length="69" mass="7938">MPTDVLHIHVPAALWVANYTYGWPHYFVMFNMLMISNGAALMSAYKKRVVLHLISYIVSVYRSTCTCQL</sequence>
<feature type="transmembrane region" description="Helical" evidence="1">
    <location>
        <begin position="23"/>
        <end position="45"/>
    </location>
</feature>
<organism evidence="3">
    <name type="scientific">Melanchra picta nucleopolyhedrovirus</name>
    <dbReference type="NCBI Taxonomy" id="2975247"/>
    <lineage>
        <taxon>Viruses</taxon>
        <taxon>Viruses incertae sedis</taxon>
        <taxon>Naldaviricetes</taxon>
        <taxon>Lefavirales</taxon>
        <taxon>Baculoviridae</taxon>
        <taxon>Alphabaculovirus</taxon>
        <taxon>Alphabaculovirus maconfiguratae</taxon>
    </lineage>
</organism>
<evidence type="ECO:0000313" key="2">
    <source>
        <dbReference type="EMBL" id="UVZ34886.1"/>
    </source>
</evidence>
<keyword evidence="1" id="KW-1133">Transmembrane helix</keyword>
<protein>
    <submittedName>
        <fullName evidence="3">Uncharacterized protein</fullName>
    </submittedName>
</protein>
<reference evidence="3" key="2">
    <citation type="submission" date="2021-04" db="EMBL/GenBank/DDBJ databases">
        <title>Melanchra picta nucleopolyhedrovirus is an isolate of species Mamestra configurata nucleopolyhedrovirus A.</title>
        <authorList>
            <person name="Harrison R.L."/>
            <person name="Rowley D.L."/>
        </authorList>
    </citation>
    <scope>NUCLEOTIDE SEQUENCE</scope>
    <source>
        <strain evidence="2">185</strain>
        <strain evidence="3">600</strain>
    </source>
</reference>
<keyword evidence="1" id="KW-0472">Membrane</keyword>